<evidence type="ECO:0000313" key="2">
    <source>
        <dbReference type="EMBL" id="DAE32798.1"/>
    </source>
</evidence>
<name>A0A8S5RNA0_9VIRU</name>
<sequence>MNLNVSTPISGRLPRPQGKERLNGKYGNK</sequence>
<protein>
    <submittedName>
        <fullName evidence="2">Uncharacterized protein</fullName>
    </submittedName>
</protein>
<proteinExistence type="predicted"/>
<organism evidence="2">
    <name type="scientific">virus sp. ct1Hk25</name>
    <dbReference type="NCBI Taxonomy" id="2825803"/>
    <lineage>
        <taxon>Viruses</taxon>
    </lineage>
</organism>
<accession>A0A8S5RNA0</accession>
<reference evidence="2" key="1">
    <citation type="journal article" date="2021" name="Proc. Natl. Acad. Sci. U.S.A.">
        <title>A Catalog of Tens of Thousands of Viruses from Human Metagenomes Reveals Hidden Associations with Chronic Diseases.</title>
        <authorList>
            <person name="Tisza M.J."/>
            <person name="Buck C.B."/>
        </authorList>
    </citation>
    <scope>NUCLEOTIDE SEQUENCE</scope>
    <source>
        <strain evidence="2">Ct1Hk25</strain>
    </source>
</reference>
<dbReference type="EMBL" id="BK059129">
    <property type="protein sequence ID" value="DAE32798.1"/>
    <property type="molecule type" value="Genomic_DNA"/>
</dbReference>
<evidence type="ECO:0000256" key="1">
    <source>
        <dbReference type="SAM" id="MobiDB-lite"/>
    </source>
</evidence>
<feature type="region of interest" description="Disordered" evidence="1">
    <location>
        <begin position="1"/>
        <end position="29"/>
    </location>
</feature>